<evidence type="ECO:0000313" key="4">
    <source>
        <dbReference type="EMBL" id="SHG23800.1"/>
    </source>
</evidence>
<dbReference type="STRING" id="1416778.SAMN05443633_11212"/>
<protein>
    <submittedName>
        <fullName evidence="4">Uncharacterized conserved protein YbjT, contains NAD(P)-binding and DUF2867 domains</fullName>
    </submittedName>
</protein>
<comment type="similarity">
    <text evidence="1">Belongs to the NmrA-type oxidoreductase family.</text>
</comment>
<accession>A0A1M5I777</accession>
<keyword evidence="2" id="KW-0521">NADP</keyword>
<dbReference type="InterPro" id="IPR036291">
    <property type="entry name" value="NAD(P)-bd_dom_sf"/>
</dbReference>
<dbReference type="Proteomes" id="UP000184518">
    <property type="component" value="Unassembled WGS sequence"/>
</dbReference>
<dbReference type="InterPro" id="IPR051164">
    <property type="entry name" value="NmrA-like_oxidored"/>
</dbReference>
<name>A0A1M5I777_9FLAO</name>
<dbReference type="Pfam" id="PF05368">
    <property type="entry name" value="NmrA"/>
    <property type="match status" value="1"/>
</dbReference>
<dbReference type="OrthoDB" id="9803111at2"/>
<feature type="domain" description="NmrA-like" evidence="3">
    <location>
        <begin position="4"/>
        <end position="255"/>
    </location>
</feature>
<dbReference type="PANTHER" id="PTHR42748">
    <property type="entry name" value="NITROGEN METABOLITE REPRESSION PROTEIN NMRA FAMILY MEMBER"/>
    <property type="match status" value="1"/>
</dbReference>
<proteinExistence type="inferred from homology"/>
<dbReference type="Gene3D" id="3.40.50.720">
    <property type="entry name" value="NAD(P)-binding Rossmann-like Domain"/>
    <property type="match status" value="1"/>
</dbReference>
<keyword evidence="5" id="KW-1185">Reference proteome</keyword>
<evidence type="ECO:0000259" key="3">
    <source>
        <dbReference type="Pfam" id="PF05368"/>
    </source>
</evidence>
<dbReference type="EMBL" id="FQUT01000012">
    <property type="protein sequence ID" value="SHG23800.1"/>
    <property type="molecule type" value="Genomic_DNA"/>
</dbReference>
<dbReference type="PANTHER" id="PTHR42748:SF7">
    <property type="entry name" value="NMRA LIKE REDOX SENSOR 1-RELATED"/>
    <property type="match status" value="1"/>
</dbReference>
<dbReference type="RefSeq" id="WP_072961346.1">
    <property type="nucleotide sequence ID" value="NZ_FQUT01000012.1"/>
</dbReference>
<sequence length="310" mass="33868">MNNKPLILVAGATGTQGGAVVEALLAKNIAVRAIVRDKNSEAAKALAKKNVELIEATFDDPQSLTNAAKGATGVFSVQMGSHPGNKGEETRHANNLIAASKAAGIQQIVHTSVARAGDHANFVDWDKGVWEPLYWEEKAAAIETVKAAGFTYWTIIKPPFIMINLLPPMTDVMFPTISQGKIITPIAPETKIDWVSPNDIGRFAAEAFAQPEKFNRKEFAITGDKLTMTEVAEVLSSVVGKRFEAISQTQQEALASGLFKYGIDSYLWQNAEGYQVNPQEISDFGIQPESLKTFLERNKEQLQTIYSELK</sequence>
<dbReference type="SUPFAM" id="SSF51735">
    <property type="entry name" value="NAD(P)-binding Rossmann-fold domains"/>
    <property type="match status" value="1"/>
</dbReference>
<evidence type="ECO:0000313" key="5">
    <source>
        <dbReference type="Proteomes" id="UP000184518"/>
    </source>
</evidence>
<evidence type="ECO:0000256" key="1">
    <source>
        <dbReference type="ARBA" id="ARBA00006328"/>
    </source>
</evidence>
<gene>
    <name evidence="4" type="ORF">SAMN05443633_11212</name>
</gene>
<evidence type="ECO:0000256" key="2">
    <source>
        <dbReference type="ARBA" id="ARBA00022857"/>
    </source>
</evidence>
<dbReference type="InterPro" id="IPR008030">
    <property type="entry name" value="NmrA-like"/>
</dbReference>
<organism evidence="4 5">
    <name type="scientific">Chryseobacterium arachidis</name>
    <dbReference type="NCBI Taxonomy" id="1416778"/>
    <lineage>
        <taxon>Bacteria</taxon>
        <taxon>Pseudomonadati</taxon>
        <taxon>Bacteroidota</taxon>
        <taxon>Flavobacteriia</taxon>
        <taxon>Flavobacteriales</taxon>
        <taxon>Weeksellaceae</taxon>
        <taxon>Chryseobacterium group</taxon>
        <taxon>Chryseobacterium</taxon>
    </lineage>
</organism>
<dbReference type="Gene3D" id="3.90.25.10">
    <property type="entry name" value="UDP-galactose 4-epimerase, domain 1"/>
    <property type="match status" value="1"/>
</dbReference>
<dbReference type="CDD" id="cd05251">
    <property type="entry name" value="NmrA_like_SDR_a"/>
    <property type="match status" value="1"/>
</dbReference>
<dbReference type="AlphaFoldDB" id="A0A1M5I777"/>
<reference evidence="5" key="1">
    <citation type="submission" date="2016-11" db="EMBL/GenBank/DDBJ databases">
        <authorList>
            <person name="Varghese N."/>
            <person name="Submissions S."/>
        </authorList>
    </citation>
    <scope>NUCLEOTIDE SEQUENCE [LARGE SCALE GENOMIC DNA]</scope>
    <source>
        <strain evidence="5">DSM 27619</strain>
    </source>
</reference>